<dbReference type="Pfam" id="PF00319">
    <property type="entry name" value="SRF-TF"/>
    <property type="match status" value="1"/>
</dbReference>
<dbReference type="Proteomes" id="UP001497444">
    <property type="component" value="Chromosome 11"/>
</dbReference>
<dbReference type="PANTHER" id="PTHR48019">
    <property type="entry name" value="SERUM RESPONSE FACTOR HOMOLOG"/>
    <property type="match status" value="1"/>
</dbReference>
<organism evidence="7 8">
    <name type="scientific">Sphagnum jensenii</name>
    <dbReference type="NCBI Taxonomy" id="128206"/>
    <lineage>
        <taxon>Eukaryota</taxon>
        <taxon>Viridiplantae</taxon>
        <taxon>Streptophyta</taxon>
        <taxon>Embryophyta</taxon>
        <taxon>Bryophyta</taxon>
        <taxon>Sphagnophytina</taxon>
        <taxon>Sphagnopsida</taxon>
        <taxon>Sphagnales</taxon>
        <taxon>Sphagnaceae</taxon>
        <taxon>Sphagnum</taxon>
    </lineage>
</organism>
<sequence length="340" mass="37770">MGKVKLQTKKLEEENNRRSTFVKRGNGVLKKACELSILCDTDVAIIAFSPTGELLYYCNTSVADVIKRFADVDPKRRTEILECQILRLEAQCNISLKDQYANCYRPENDEVEDHHPSYPNHDQEEQVNLLHVLQTDSSSNLCNNMPENDETMQVLDVKSLPLSATIDEDMFNPPAPKRARASGGVRFVSQPDVQQEPHQFHPQGTIGVVGSTPSTCATAVRFLPQIDVQQVAPLQAVPPIDTASGITPGENFQDGIYMRNKGTTSQSHHARFRRTVQAAYDKACHLNQIQHAHQGADCKKAIREDQGFGASLWSAFPGCSNSNNFTQGAFEGDDHQHPLV</sequence>
<evidence type="ECO:0000256" key="5">
    <source>
        <dbReference type="ARBA" id="ARBA00023242"/>
    </source>
</evidence>
<evidence type="ECO:0000256" key="3">
    <source>
        <dbReference type="ARBA" id="ARBA00023125"/>
    </source>
</evidence>
<dbReference type="InterPro" id="IPR002100">
    <property type="entry name" value="TF_MADSbox"/>
</dbReference>
<evidence type="ECO:0000256" key="2">
    <source>
        <dbReference type="ARBA" id="ARBA00023015"/>
    </source>
</evidence>
<comment type="subcellular location">
    <subcellularLocation>
        <location evidence="1">Nucleus</location>
    </subcellularLocation>
</comment>
<dbReference type="Gene3D" id="3.40.1810.10">
    <property type="entry name" value="Transcription factor, MADS-box"/>
    <property type="match status" value="1"/>
</dbReference>
<keyword evidence="4" id="KW-0804">Transcription</keyword>
<dbReference type="InterPro" id="IPR036879">
    <property type="entry name" value="TF_MADSbox_sf"/>
</dbReference>
<evidence type="ECO:0000256" key="4">
    <source>
        <dbReference type="ARBA" id="ARBA00023163"/>
    </source>
</evidence>
<keyword evidence="3" id="KW-0238">DNA-binding</keyword>
<evidence type="ECO:0000259" key="6">
    <source>
        <dbReference type="PROSITE" id="PS50066"/>
    </source>
</evidence>
<dbReference type="PROSITE" id="PS50066">
    <property type="entry name" value="MADS_BOX_2"/>
    <property type="match status" value="1"/>
</dbReference>
<name>A0ABP0VZG0_9BRYO</name>
<proteinExistence type="predicted"/>
<keyword evidence="2" id="KW-0805">Transcription regulation</keyword>
<keyword evidence="5" id="KW-0539">Nucleus</keyword>
<dbReference type="EMBL" id="OZ020106">
    <property type="protein sequence ID" value="CAK9258760.1"/>
    <property type="molecule type" value="Genomic_DNA"/>
</dbReference>
<accession>A0ABP0VZG0</accession>
<gene>
    <name evidence="7" type="ORF">CSSPJE1EN1_LOCUS4238</name>
</gene>
<dbReference type="PRINTS" id="PR00404">
    <property type="entry name" value="MADSDOMAIN"/>
</dbReference>
<dbReference type="SUPFAM" id="SSF55455">
    <property type="entry name" value="SRF-like"/>
    <property type="match status" value="1"/>
</dbReference>
<evidence type="ECO:0000313" key="7">
    <source>
        <dbReference type="EMBL" id="CAK9258760.1"/>
    </source>
</evidence>
<evidence type="ECO:0000256" key="1">
    <source>
        <dbReference type="ARBA" id="ARBA00004123"/>
    </source>
</evidence>
<reference evidence="7" key="1">
    <citation type="submission" date="2024-02" db="EMBL/GenBank/DDBJ databases">
        <authorList>
            <consortium name="ELIXIR-Norway"/>
            <consortium name="Elixir Norway"/>
        </authorList>
    </citation>
    <scope>NUCLEOTIDE SEQUENCE</scope>
</reference>
<evidence type="ECO:0000313" key="8">
    <source>
        <dbReference type="Proteomes" id="UP001497444"/>
    </source>
</evidence>
<dbReference type="InterPro" id="IPR050142">
    <property type="entry name" value="MADS-box/MEF2_TF"/>
</dbReference>
<feature type="domain" description="MADS-box" evidence="6">
    <location>
        <begin position="1"/>
        <end position="61"/>
    </location>
</feature>
<dbReference type="SMART" id="SM00432">
    <property type="entry name" value="MADS"/>
    <property type="match status" value="1"/>
</dbReference>
<keyword evidence="8" id="KW-1185">Reference proteome</keyword>
<protein>
    <recommendedName>
        <fullName evidence="6">MADS-box domain-containing protein</fullName>
    </recommendedName>
</protein>